<dbReference type="EMBL" id="JACJFM010000024">
    <property type="protein sequence ID" value="MBB1488168.1"/>
    <property type="molecule type" value="Genomic_DNA"/>
</dbReference>
<dbReference type="RefSeq" id="WP_182809939.1">
    <property type="nucleotide sequence ID" value="NZ_JACJFM010000024.1"/>
</dbReference>
<organism evidence="3 4">
    <name type="scientific">Oceanospirillum sediminis</name>
    <dbReference type="NCBI Taxonomy" id="2760088"/>
    <lineage>
        <taxon>Bacteria</taxon>
        <taxon>Pseudomonadati</taxon>
        <taxon>Pseudomonadota</taxon>
        <taxon>Gammaproteobacteria</taxon>
        <taxon>Oceanospirillales</taxon>
        <taxon>Oceanospirillaceae</taxon>
        <taxon>Oceanospirillum</taxon>
    </lineage>
</organism>
<sequence>MFSRKDQPQSPSQASDLISIGSEIVGDLRFNGSLRIEGRIFGNLIADDDSGATVIICESGMIMGELSVPVAIIRGTVQGDVHACKHLELSESASVEGDVFYDMIEIECGAGVTGKLEAIYRNDTPGNPSMPKRRTQPEPNWTKFTDQSASVTHLAKKSSR</sequence>
<dbReference type="Proteomes" id="UP000565262">
    <property type="component" value="Unassembled WGS sequence"/>
</dbReference>
<feature type="region of interest" description="Disordered" evidence="2">
    <location>
        <begin position="122"/>
        <end position="160"/>
    </location>
</feature>
<dbReference type="AlphaFoldDB" id="A0A839IT75"/>
<protein>
    <submittedName>
        <fullName evidence="3">Polymer-forming cytoskeletal protein</fullName>
    </submittedName>
</protein>
<dbReference type="PANTHER" id="PTHR35024">
    <property type="entry name" value="HYPOTHETICAL CYTOSOLIC PROTEIN"/>
    <property type="match status" value="1"/>
</dbReference>
<evidence type="ECO:0000313" key="4">
    <source>
        <dbReference type="Proteomes" id="UP000565262"/>
    </source>
</evidence>
<keyword evidence="4" id="KW-1185">Reference proteome</keyword>
<gene>
    <name evidence="3" type="ORF">H4O21_16320</name>
</gene>
<accession>A0A839IT75</accession>
<comment type="similarity">
    <text evidence="1">Belongs to the bactofilin family.</text>
</comment>
<dbReference type="InterPro" id="IPR007607">
    <property type="entry name" value="BacA/B"/>
</dbReference>
<dbReference type="Pfam" id="PF04519">
    <property type="entry name" value="Bactofilin"/>
    <property type="match status" value="1"/>
</dbReference>
<evidence type="ECO:0000313" key="3">
    <source>
        <dbReference type="EMBL" id="MBB1488168.1"/>
    </source>
</evidence>
<proteinExistence type="inferred from homology"/>
<reference evidence="3 4" key="1">
    <citation type="submission" date="2020-08" db="EMBL/GenBank/DDBJ databases">
        <title>Oceanospirillum sp. nov. isolated from marine sediment.</title>
        <authorList>
            <person name="Ji X."/>
        </authorList>
    </citation>
    <scope>NUCLEOTIDE SEQUENCE [LARGE SCALE GENOMIC DNA]</scope>
    <source>
        <strain evidence="3 4">D5</strain>
    </source>
</reference>
<comment type="caution">
    <text evidence="3">The sequence shown here is derived from an EMBL/GenBank/DDBJ whole genome shotgun (WGS) entry which is preliminary data.</text>
</comment>
<feature type="compositionally biased region" description="Polar residues" evidence="2">
    <location>
        <begin position="137"/>
        <end position="151"/>
    </location>
</feature>
<dbReference type="PANTHER" id="PTHR35024:SF4">
    <property type="entry name" value="POLYMER-FORMING CYTOSKELETAL PROTEIN"/>
    <property type="match status" value="1"/>
</dbReference>
<evidence type="ECO:0000256" key="2">
    <source>
        <dbReference type="SAM" id="MobiDB-lite"/>
    </source>
</evidence>
<evidence type="ECO:0000256" key="1">
    <source>
        <dbReference type="ARBA" id="ARBA00044755"/>
    </source>
</evidence>
<name>A0A839IT75_9GAMM</name>